<keyword evidence="1" id="KW-1133">Transmembrane helix</keyword>
<organism evidence="2 3">
    <name type="scientific">Subdoligranulum variabile</name>
    <dbReference type="NCBI Taxonomy" id="214851"/>
    <lineage>
        <taxon>Bacteria</taxon>
        <taxon>Bacillati</taxon>
        <taxon>Bacillota</taxon>
        <taxon>Clostridia</taxon>
        <taxon>Eubacteriales</taxon>
        <taxon>Oscillospiraceae</taxon>
        <taxon>Subdoligranulum</taxon>
    </lineage>
</organism>
<feature type="transmembrane region" description="Helical" evidence="1">
    <location>
        <begin position="233"/>
        <end position="252"/>
    </location>
</feature>
<dbReference type="Proteomes" id="UP000759273">
    <property type="component" value="Unassembled WGS sequence"/>
</dbReference>
<feature type="transmembrane region" description="Helical" evidence="1">
    <location>
        <begin position="130"/>
        <end position="148"/>
    </location>
</feature>
<comment type="caution">
    <text evidence="2">The sequence shown here is derived from an EMBL/GenBank/DDBJ whole genome shotgun (WGS) entry which is preliminary data.</text>
</comment>
<dbReference type="EMBL" id="JAGZGG010000004">
    <property type="protein sequence ID" value="MBS5331516.1"/>
    <property type="molecule type" value="Genomic_DNA"/>
</dbReference>
<gene>
    <name evidence="2" type="ORF">KHY36_03185</name>
</gene>
<evidence type="ECO:0000256" key="1">
    <source>
        <dbReference type="SAM" id="Phobius"/>
    </source>
</evidence>
<feature type="transmembrane region" description="Helical" evidence="1">
    <location>
        <begin position="322"/>
        <end position="346"/>
    </location>
</feature>
<sequence>MGTLKLEKKQWLILLWILLFVFQDALTNISSVFSYIDEAPVILFLIKLIVQIFKTGKITFKKENRKYIVAISLFAFSGLVGNMIFHYQPLNLVLIDLIANLKFWGAIAYFSGLVRESDLEGDWIPKTAKYISIAFLLLFLIDRAINIFPAEYRYGMKSAILFYAHPTYLAGICAFLIAILSLYNTKKYGFFIATDLILLIFTLRSKAIASAIIYVVLYVVIKKLQGKLKTWQMVVVGVVGVACAWSQIYFYFFSLAGQSARSVMLMTSLLIIKDYFPIGTGFGTFASHSAAVNYSPVYIKYGFELIYELRNSSKGTFFDDQFWPIIFGQTGLVGTVSYIYLLVQLFRRIQGMYRQNQNSYMAALFVFIYLMISSIAEPAFNNSVAIPLAMALVLAMKKRTNKELTINYV</sequence>
<accession>A0A943DDB4</accession>
<evidence type="ECO:0008006" key="4">
    <source>
        <dbReference type="Google" id="ProtNLM"/>
    </source>
</evidence>
<proteinExistence type="predicted"/>
<feature type="transmembrane region" description="Helical" evidence="1">
    <location>
        <begin position="92"/>
        <end position="110"/>
    </location>
</feature>
<feature type="transmembrane region" description="Helical" evidence="1">
    <location>
        <begin position="196"/>
        <end position="221"/>
    </location>
</feature>
<dbReference type="AlphaFoldDB" id="A0A943DDB4"/>
<reference evidence="2" key="1">
    <citation type="submission" date="2021-02" db="EMBL/GenBank/DDBJ databases">
        <title>Infant gut strain persistence is associated with maternal origin, phylogeny, and functional potential including surface adhesion and iron acquisition.</title>
        <authorList>
            <person name="Lou Y.C."/>
        </authorList>
    </citation>
    <scope>NUCLEOTIDE SEQUENCE</scope>
    <source>
        <strain evidence="2">L3_101_000M1_dasL3_101_000M1_concoct_87</strain>
    </source>
</reference>
<feature type="transmembrane region" description="Helical" evidence="1">
    <location>
        <begin position="67"/>
        <end position="85"/>
    </location>
</feature>
<name>A0A943DDB4_9FIRM</name>
<evidence type="ECO:0000313" key="2">
    <source>
        <dbReference type="EMBL" id="MBS5331516.1"/>
    </source>
</evidence>
<keyword evidence="1" id="KW-0812">Transmembrane</keyword>
<protein>
    <recommendedName>
        <fullName evidence="4">O-antigen ligase domain-containing protein</fullName>
    </recommendedName>
</protein>
<evidence type="ECO:0000313" key="3">
    <source>
        <dbReference type="Proteomes" id="UP000759273"/>
    </source>
</evidence>
<feature type="transmembrane region" description="Helical" evidence="1">
    <location>
        <begin position="160"/>
        <end position="184"/>
    </location>
</feature>
<keyword evidence="1" id="KW-0472">Membrane</keyword>